<sequence length="139" mass="15459">MLKNCPLCGKLFADTGAGCCQKCYDAYRNYEVEVKKYVEANPNCSAGDIVKHTGAPLVVASQMIQDGQFAMKGRVSYPCSRCGKLILTGVYCTSCQQKVQEATSNAHRVARENERKYLKKDKQKQKESGLNILKILRGK</sequence>
<name>A0A1M6WXV3_SELRU</name>
<evidence type="ECO:0008006" key="3">
    <source>
        <dbReference type="Google" id="ProtNLM"/>
    </source>
</evidence>
<dbReference type="EMBL" id="FRBC01000029">
    <property type="protein sequence ID" value="SHK98538.1"/>
    <property type="molecule type" value="Genomic_DNA"/>
</dbReference>
<organism evidence="1 2">
    <name type="scientific">Selenomonas ruminantium</name>
    <dbReference type="NCBI Taxonomy" id="971"/>
    <lineage>
        <taxon>Bacteria</taxon>
        <taxon>Bacillati</taxon>
        <taxon>Bacillota</taxon>
        <taxon>Negativicutes</taxon>
        <taxon>Selenomonadales</taxon>
        <taxon>Selenomonadaceae</taxon>
        <taxon>Selenomonas</taxon>
    </lineage>
</organism>
<dbReference type="Proteomes" id="UP000184263">
    <property type="component" value="Unassembled WGS sequence"/>
</dbReference>
<gene>
    <name evidence="1" type="ORF">SAMN05216582_1297</name>
</gene>
<reference evidence="1 2" key="1">
    <citation type="submission" date="2016-11" db="EMBL/GenBank/DDBJ databases">
        <authorList>
            <person name="Jaros S."/>
            <person name="Januszkiewicz K."/>
            <person name="Wedrychowicz H."/>
        </authorList>
    </citation>
    <scope>NUCLEOTIDE SEQUENCE [LARGE SCALE GENOMIC DNA]</scope>
    <source>
        <strain evidence="1 2">HD4</strain>
    </source>
</reference>
<proteinExistence type="predicted"/>
<accession>A0A1M6WXV3</accession>
<dbReference type="AlphaFoldDB" id="A0A1M6WXV3"/>
<evidence type="ECO:0000313" key="1">
    <source>
        <dbReference type="EMBL" id="SHK98538.1"/>
    </source>
</evidence>
<protein>
    <recommendedName>
        <fullName evidence="3">Flagellar operon protein TIGR03826</fullName>
    </recommendedName>
</protein>
<evidence type="ECO:0000313" key="2">
    <source>
        <dbReference type="Proteomes" id="UP000184263"/>
    </source>
</evidence>